<reference evidence="2 3" key="1">
    <citation type="journal article" date="2017" name="Int. J. Syst. Evol. Microbiol.">
        <title>Marinicauda algicola sp. nov., isolated from a marine red alga Rhodosorus marinus.</title>
        <authorList>
            <person name="Jeong S.E."/>
            <person name="Jeon S.H."/>
            <person name="Chun B.H."/>
            <person name="Kim D.W."/>
            <person name="Jeon C.O."/>
        </authorList>
    </citation>
    <scope>NUCLEOTIDE SEQUENCE [LARGE SCALE GENOMIC DNA]</scope>
    <source>
        <strain evidence="2 3">JCM 31718</strain>
    </source>
</reference>
<dbReference type="RefSeq" id="WP_135996139.1">
    <property type="nucleotide sequence ID" value="NZ_CP071057.1"/>
</dbReference>
<feature type="compositionally biased region" description="Low complexity" evidence="1">
    <location>
        <begin position="40"/>
        <end position="61"/>
    </location>
</feature>
<evidence type="ECO:0000256" key="1">
    <source>
        <dbReference type="SAM" id="MobiDB-lite"/>
    </source>
</evidence>
<evidence type="ECO:0000313" key="3">
    <source>
        <dbReference type="Proteomes" id="UP000308054"/>
    </source>
</evidence>
<name>A0A4S2GYY2_9PROT</name>
<dbReference type="Proteomes" id="UP000308054">
    <property type="component" value="Unassembled WGS sequence"/>
</dbReference>
<dbReference type="AlphaFoldDB" id="A0A4S2GYY2"/>
<sequence length="108" mass="10600">MLLPMNASFASGLSAYQGAAAQLSRAAGKIASPVRTTILPSASVPPGAGTPGAPAAPSTAPIPRGGRAPSFDIEALVGIIKATHQAQLAATSIRAADDLVGELLDVTA</sequence>
<dbReference type="OrthoDB" id="7631536at2"/>
<comment type="caution">
    <text evidence="2">The sequence shown here is derived from an EMBL/GenBank/DDBJ whole genome shotgun (WGS) entry which is preliminary data.</text>
</comment>
<protein>
    <submittedName>
        <fullName evidence="2">Uncharacterized protein</fullName>
    </submittedName>
</protein>
<proteinExistence type="predicted"/>
<dbReference type="EMBL" id="SRXW01000003">
    <property type="protein sequence ID" value="TGY88293.1"/>
    <property type="molecule type" value="Genomic_DNA"/>
</dbReference>
<evidence type="ECO:0000313" key="2">
    <source>
        <dbReference type="EMBL" id="TGY88293.1"/>
    </source>
</evidence>
<feature type="region of interest" description="Disordered" evidence="1">
    <location>
        <begin position="40"/>
        <end position="67"/>
    </location>
</feature>
<organism evidence="2 3">
    <name type="scientific">Marinicauda algicola</name>
    <dbReference type="NCBI Taxonomy" id="2029849"/>
    <lineage>
        <taxon>Bacteria</taxon>
        <taxon>Pseudomonadati</taxon>
        <taxon>Pseudomonadota</taxon>
        <taxon>Alphaproteobacteria</taxon>
        <taxon>Maricaulales</taxon>
        <taxon>Maricaulaceae</taxon>
        <taxon>Marinicauda</taxon>
    </lineage>
</organism>
<accession>A0A4S2GYY2</accession>
<keyword evidence="3" id="KW-1185">Reference proteome</keyword>
<gene>
    <name evidence="2" type="ORF">E5163_10740</name>
</gene>